<dbReference type="InterPro" id="IPR003646">
    <property type="entry name" value="SH3-like_bac-type"/>
</dbReference>
<dbReference type="PANTHER" id="PTHR34408:SF1">
    <property type="entry name" value="GLYCOSYL HYDROLASE FAMILY 19 DOMAIN-CONTAINING PROTEIN HI_1415"/>
    <property type="match status" value="1"/>
</dbReference>
<evidence type="ECO:0000256" key="1">
    <source>
        <dbReference type="SAM" id="MobiDB-lite"/>
    </source>
</evidence>
<feature type="compositionally biased region" description="Low complexity" evidence="1">
    <location>
        <begin position="303"/>
        <end position="321"/>
    </location>
</feature>
<feature type="domain" description="SH3b" evidence="2">
    <location>
        <begin position="36"/>
        <end position="103"/>
    </location>
</feature>
<dbReference type="AlphaFoldDB" id="A0A3B0VIZ8"/>
<dbReference type="Pfam" id="PF08239">
    <property type="entry name" value="SH3_3"/>
    <property type="match status" value="5"/>
</dbReference>
<dbReference type="PANTHER" id="PTHR34408">
    <property type="entry name" value="FAMILY PROTEIN, PUTATIVE-RELATED"/>
    <property type="match status" value="1"/>
</dbReference>
<dbReference type="Gene3D" id="2.30.30.40">
    <property type="entry name" value="SH3 Domains"/>
    <property type="match status" value="5"/>
</dbReference>
<gene>
    <name evidence="3" type="ORF">MNBD_CHLOROFLEXI01-1700</name>
</gene>
<evidence type="ECO:0000313" key="3">
    <source>
        <dbReference type="EMBL" id="VAW43525.1"/>
    </source>
</evidence>
<accession>A0A3B0VIZ8</accession>
<protein>
    <recommendedName>
        <fullName evidence="2">SH3b domain-containing protein</fullName>
    </recommendedName>
</protein>
<feature type="domain" description="SH3b" evidence="2">
    <location>
        <begin position="400"/>
        <end position="465"/>
    </location>
</feature>
<dbReference type="PROSITE" id="PS51781">
    <property type="entry name" value="SH3B"/>
    <property type="match status" value="5"/>
</dbReference>
<feature type="domain" description="SH3b" evidence="2">
    <location>
        <begin position="321"/>
        <end position="386"/>
    </location>
</feature>
<dbReference type="EMBL" id="UOEU01001101">
    <property type="protein sequence ID" value="VAW43525.1"/>
    <property type="molecule type" value="Genomic_DNA"/>
</dbReference>
<feature type="domain" description="SH3b" evidence="2">
    <location>
        <begin position="146"/>
        <end position="211"/>
    </location>
</feature>
<sequence length="474" mass="48031">MNRSFSNGKQWLLVTLLFTTLFLTSQVFAKNSTAQTATAVIATGALNVRSGPSITYDVVTVVNQGNVVNLLGRNADSSWAYIQTATAATGWVNASSSYITPSVAISSLDVVTTSATATPTATGTVIPTSTATPTPTNTPTAASPAAASAVVATGALNVRSGPGVTYSVVATTGQGQTVTLLGRNANSSWAKIRLSNGTEGWVNSSLITPAVSISSLPLADSPAAPQPPVPVAPGAVLSLRSGPSFNFPVTGSVHQGLQVTAVGRNANSSWLKVQLSDGQQGWIGVQYVQLTIPVTNLPIMDGSSSSATPTPTAGTTPPTTASWATVNTGAANLRSGPGIGYGIVSVVGQGQFVSLLARNSISSWAKVQLTNNSVGWINASLLNANVSLSSLPVETVQTLSASGLVTTAALNVRSGPGSGFGSTAVVYQDQGVALLGRNADSSWLKVRLNSGAVGWVSSAFIDTATTLSSLPITN</sequence>
<evidence type="ECO:0000259" key="2">
    <source>
        <dbReference type="PROSITE" id="PS51781"/>
    </source>
</evidence>
<feature type="region of interest" description="Disordered" evidence="1">
    <location>
        <begin position="302"/>
        <end position="321"/>
    </location>
</feature>
<name>A0A3B0VIZ8_9ZZZZ</name>
<dbReference type="SMART" id="SM00287">
    <property type="entry name" value="SH3b"/>
    <property type="match status" value="5"/>
</dbReference>
<organism evidence="3">
    <name type="scientific">hydrothermal vent metagenome</name>
    <dbReference type="NCBI Taxonomy" id="652676"/>
    <lineage>
        <taxon>unclassified sequences</taxon>
        <taxon>metagenomes</taxon>
        <taxon>ecological metagenomes</taxon>
    </lineage>
</organism>
<dbReference type="InterPro" id="IPR052354">
    <property type="entry name" value="Cell_Wall_Dynamics_Protein"/>
</dbReference>
<proteinExistence type="predicted"/>
<reference evidence="3" key="1">
    <citation type="submission" date="2018-06" db="EMBL/GenBank/DDBJ databases">
        <authorList>
            <person name="Zhirakovskaya E."/>
        </authorList>
    </citation>
    <scope>NUCLEOTIDE SEQUENCE</scope>
</reference>
<feature type="domain" description="SH3b" evidence="2">
    <location>
        <begin position="226"/>
        <end position="292"/>
    </location>
</feature>